<dbReference type="GO" id="GO:0030014">
    <property type="term" value="C:CCR4-NOT complex"/>
    <property type="evidence" value="ECO:0007669"/>
    <property type="project" value="InterPro"/>
</dbReference>
<gene>
    <name evidence="4" type="ORF">MELIAE_LOCUS11726</name>
</gene>
<dbReference type="GO" id="GO:0006402">
    <property type="term" value="P:mRNA catabolic process"/>
    <property type="evidence" value="ECO:0007669"/>
    <property type="project" value="InterPro"/>
</dbReference>
<evidence type="ECO:0000256" key="2">
    <source>
        <dbReference type="ARBA" id="ARBA00014171"/>
    </source>
</evidence>
<accession>A0A9P0FLY0</accession>
<keyword evidence="5" id="KW-1185">Reference proteome</keyword>
<sequence>MVIPRYPLNSQSPVVLYSPEVMEVKRQIIIFWLNQTPNLEQGLSNKTIMKISEVYFAPDDFAELVWSTEGLMLCLANIFSDANQYIIEPNMDVRTFELLMEALTIFEWVALDIRTKISLVCSPFLHSLYPFLMTNYNLPFYCCIKNRILTMFNMILMTPFNIIIHFCIDSGFMDTVALNMASYRRDTTIICVNIMFRFLRHPKALNFVCSTSITLTRIVGALNDTINGMELHYPDFKDAIVLEPLHNIIMCYALISTNIFGRYFLKKYLPEALRAFTFYTYLSKNPATLDLLVRLLENFDTLPIA</sequence>
<evidence type="ECO:0000313" key="5">
    <source>
        <dbReference type="Proteomes" id="UP001154078"/>
    </source>
</evidence>
<comment type="subcellular location">
    <subcellularLocation>
        <location evidence="1">Cytoplasm</location>
        <location evidence="1">P-body</location>
    </subcellularLocation>
</comment>
<organism evidence="4 5">
    <name type="scientific">Brassicogethes aeneus</name>
    <name type="common">Rape pollen beetle</name>
    <name type="synonym">Meligethes aeneus</name>
    <dbReference type="NCBI Taxonomy" id="1431903"/>
    <lineage>
        <taxon>Eukaryota</taxon>
        <taxon>Metazoa</taxon>
        <taxon>Ecdysozoa</taxon>
        <taxon>Arthropoda</taxon>
        <taxon>Hexapoda</taxon>
        <taxon>Insecta</taxon>
        <taxon>Pterygota</taxon>
        <taxon>Neoptera</taxon>
        <taxon>Endopterygota</taxon>
        <taxon>Coleoptera</taxon>
        <taxon>Polyphaga</taxon>
        <taxon>Cucujiformia</taxon>
        <taxon>Nitidulidae</taxon>
        <taxon>Meligethinae</taxon>
        <taxon>Brassicogethes</taxon>
    </lineage>
</organism>
<dbReference type="InterPro" id="IPR011989">
    <property type="entry name" value="ARM-like"/>
</dbReference>
<dbReference type="Proteomes" id="UP001154078">
    <property type="component" value="Chromosome 8"/>
</dbReference>
<dbReference type="EMBL" id="OV121139">
    <property type="protein sequence ID" value="CAH0562680.1"/>
    <property type="molecule type" value="Genomic_DNA"/>
</dbReference>
<proteinExistence type="predicted"/>
<dbReference type="PANTHER" id="PTHR12262">
    <property type="entry name" value="CCR4-NOT TRANSCRIPTION COMPLEX SUBUNIT 9"/>
    <property type="match status" value="1"/>
</dbReference>
<dbReference type="InterPro" id="IPR007216">
    <property type="entry name" value="CNOT9"/>
</dbReference>
<evidence type="ECO:0000313" key="4">
    <source>
        <dbReference type="EMBL" id="CAH0562680.1"/>
    </source>
</evidence>
<dbReference type="Gene3D" id="1.25.10.10">
    <property type="entry name" value="Leucine-rich Repeat Variant"/>
    <property type="match status" value="1"/>
</dbReference>
<name>A0A9P0FLY0_BRAAE</name>
<reference evidence="4" key="1">
    <citation type="submission" date="2021-12" db="EMBL/GenBank/DDBJ databases">
        <authorList>
            <person name="King R."/>
        </authorList>
    </citation>
    <scope>NUCLEOTIDE SEQUENCE</scope>
</reference>
<dbReference type="Pfam" id="PF04078">
    <property type="entry name" value="Rcd1"/>
    <property type="match status" value="1"/>
</dbReference>
<dbReference type="GO" id="GO:0000932">
    <property type="term" value="C:P-body"/>
    <property type="evidence" value="ECO:0007669"/>
    <property type="project" value="UniProtKB-SubCell"/>
</dbReference>
<protein>
    <recommendedName>
        <fullName evidence="2">CCR4-NOT transcription complex subunit 9</fullName>
    </recommendedName>
    <alternativeName>
        <fullName evidence="3">Cell differentiation protein RQCD1 homolog</fullName>
    </alternativeName>
</protein>
<evidence type="ECO:0000256" key="3">
    <source>
        <dbReference type="ARBA" id="ARBA00030283"/>
    </source>
</evidence>
<dbReference type="AlphaFoldDB" id="A0A9P0FLY0"/>
<evidence type="ECO:0000256" key="1">
    <source>
        <dbReference type="ARBA" id="ARBA00004201"/>
    </source>
</evidence>